<dbReference type="InterPro" id="IPR008984">
    <property type="entry name" value="SMAD_FHA_dom_sf"/>
</dbReference>
<comment type="caution">
    <text evidence="5">The sequence shown here is derived from an EMBL/GenBank/DDBJ whole genome shotgun (WGS) entry which is preliminary data.</text>
</comment>
<keyword evidence="2" id="KW-0812">Transmembrane</keyword>
<feature type="region of interest" description="Disordered" evidence="1">
    <location>
        <begin position="152"/>
        <end position="182"/>
    </location>
</feature>
<evidence type="ECO:0000256" key="2">
    <source>
        <dbReference type="SAM" id="Phobius"/>
    </source>
</evidence>
<dbReference type="Proteomes" id="UP000809273">
    <property type="component" value="Unassembled WGS sequence"/>
</dbReference>
<keyword evidence="2" id="KW-0472">Membrane</keyword>
<evidence type="ECO:0000259" key="4">
    <source>
        <dbReference type="PROSITE" id="PS50006"/>
    </source>
</evidence>
<accession>A0A9D8PPG2</accession>
<gene>
    <name evidence="5" type="ORF">JW984_13935</name>
</gene>
<feature type="domain" description="FHA" evidence="4">
    <location>
        <begin position="210"/>
        <end position="259"/>
    </location>
</feature>
<evidence type="ECO:0000313" key="5">
    <source>
        <dbReference type="EMBL" id="MBN1574294.1"/>
    </source>
</evidence>
<reference evidence="5" key="2">
    <citation type="submission" date="2021-01" db="EMBL/GenBank/DDBJ databases">
        <authorList>
            <person name="Hahn C.R."/>
            <person name="Youssef N.H."/>
            <person name="Elshahed M."/>
        </authorList>
    </citation>
    <scope>NUCLEOTIDE SEQUENCE</scope>
    <source>
        <strain evidence="5">Zod_Metabat.24</strain>
    </source>
</reference>
<dbReference type="InterPro" id="IPR000253">
    <property type="entry name" value="FHA_dom"/>
</dbReference>
<evidence type="ECO:0000256" key="3">
    <source>
        <dbReference type="SAM" id="SignalP"/>
    </source>
</evidence>
<dbReference type="SUPFAM" id="SSF49879">
    <property type="entry name" value="SMAD/FHA domain"/>
    <property type="match status" value="1"/>
</dbReference>
<dbReference type="Gene3D" id="2.60.200.20">
    <property type="match status" value="1"/>
</dbReference>
<keyword evidence="3" id="KW-0732">Signal</keyword>
<organism evidence="5 6">
    <name type="scientific">Candidatus Zymogenus saltonus</name>
    <dbReference type="NCBI Taxonomy" id="2844893"/>
    <lineage>
        <taxon>Bacteria</taxon>
        <taxon>Deltaproteobacteria</taxon>
        <taxon>Candidatus Zymogenia</taxon>
        <taxon>Candidatus Zymogeniales</taxon>
        <taxon>Candidatus Zymogenaceae</taxon>
        <taxon>Candidatus Zymogenus</taxon>
    </lineage>
</organism>
<protein>
    <submittedName>
        <fullName evidence="5">FHA domain-containing protein</fullName>
    </submittedName>
</protein>
<dbReference type="EMBL" id="JAFGIX010000072">
    <property type="protein sequence ID" value="MBN1574294.1"/>
    <property type="molecule type" value="Genomic_DNA"/>
</dbReference>
<reference evidence="5" key="1">
    <citation type="journal article" date="2021" name="Environ. Microbiol.">
        <title>Genomic characterization of three novel Desulfobacterota classes expand the metabolic and phylogenetic diversity of the phylum.</title>
        <authorList>
            <person name="Murphy C.L."/>
            <person name="Biggerstaff J."/>
            <person name="Eichhorn A."/>
            <person name="Ewing E."/>
            <person name="Shahan R."/>
            <person name="Soriano D."/>
            <person name="Stewart S."/>
            <person name="VanMol K."/>
            <person name="Walker R."/>
            <person name="Walters P."/>
            <person name="Elshahed M.S."/>
            <person name="Youssef N.H."/>
        </authorList>
    </citation>
    <scope>NUCLEOTIDE SEQUENCE</scope>
    <source>
        <strain evidence="5">Zod_Metabat.24</strain>
    </source>
</reference>
<dbReference type="Pfam" id="PF00498">
    <property type="entry name" value="FHA"/>
    <property type="match status" value="1"/>
</dbReference>
<dbReference type="AlphaFoldDB" id="A0A9D8PPG2"/>
<feature type="signal peptide" evidence="3">
    <location>
        <begin position="1"/>
        <end position="27"/>
    </location>
</feature>
<keyword evidence="2" id="KW-1133">Transmembrane helix</keyword>
<sequence length="284" mass="31267">MIKKICMLQLLTVILALLIFNTPPAFSKDTTYISDIIANPTKFMNINVRISGRVQKSNPAGPTTPGSYVLTDDSFESITVITYNPPAPGAQITIDGLVQIDTETQIPYIRELKVVKGFPLPIYAVIAGLVVLCLIITLVIVLKKPIESRQPAEISPSAVSSRPRTEKISETEADVLSGRPRTEKVPSKQAQIEILTGEKKGEQILLVTENVIGRDKGNIRFAKDRGVSGEHARINYVGGRYYLTNVSLTNPTKVNKKTIEEEYELKDGDEILLGTVRAKFGFLN</sequence>
<proteinExistence type="predicted"/>
<name>A0A9D8PPG2_9DELT</name>
<evidence type="ECO:0000256" key="1">
    <source>
        <dbReference type="SAM" id="MobiDB-lite"/>
    </source>
</evidence>
<evidence type="ECO:0000313" key="6">
    <source>
        <dbReference type="Proteomes" id="UP000809273"/>
    </source>
</evidence>
<feature type="transmembrane region" description="Helical" evidence="2">
    <location>
        <begin position="120"/>
        <end position="142"/>
    </location>
</feature>
<dbReference type="PROSITE" id="PS50006">
    <property type="entry name" value="FHA_DOMAIN"/>
    <property type="match status" value="1"/>
</dbReference>
<feature type="chain" id="PRO_5038724188" evidence="3">
    <location>
        <begin position="28"/>
        <end position="284"/>
    </location>
</feature>
<dbReference type="CDD" id="cd00060">
    <property type="entry name" value="FHA"/>
    <property type="match status" value="1"/>
</dbReference>